<evidence type="ECO:0000256" key="2">
    <source>
        <dbReference type="ARBA" id="ARBA00024438"/>
    </source>
</evidence>
<accession>M8DT81</accession>
<feature type="domain" description="Putative zinc-finger" evidence="4">
    <location>
        <begin position="14"/>
        <end position="35"/>
    </location>
</feature>
<sequence length="186" mass="21636">MPHIDELTLMMYSDGELSSEEAEAVQKHVDSCHHCGSSLEQLVAERQFVADRFFSDDLPPMSFQLYDMTSAQIHGIAMLHKRTRRRFLWRMLLLGGSILAVAVCYLVFWQRIWLEWVAPAWTSWKSHLFWSSALWLNDNAREFFHAPASYVMALPLPFFVLVGLLLILNIRFSPLPHSRLSKREVD</sequence>
<evidence type="ECO:0000259" key="4">
    <source>
        <dbReference type="Pfam" id="PF13490"/>
    </source>
</evidence>
<dbReference type="Gene3D" id="1.10.10.1320">
    <property type="entry name" value="Anti-sigma factor, zinc-finger domain"/>
    <property type="match status" value="1"/>
</dbReference>
<dbReference type="GeneID" id="89497786"/>
<dbReference type="OrthoDB" id="64646at2"/>
<dbReference type="AlphaFoldDB" id="M8DT81"/>
<keyword evidence="3" id="KW-0812">Transmembrane</keyword>
<evidence type="ECO:0000313" key="5">
    <source>
        <dbReference type="EMBL" id="EMT50136.1"/>
    </source>
</evidence>
<evidence type="ECO:0000313" key="6">
    <source>
        <dbReference type="Proteomes" id="UP000012081"/>
    </source>
</evidence>
<keyword evidence="6" id="KW-1185">Reference proteome</keyword>
<dbReference type="RefSeq" id="WP_003392535.1">
    <property type="nucleotide sequence ID" value="NZ_APBN01000020.1"/>
</dbReference>
<name>M8DT81_9BACL</name>
<comment type="caution">
    <text evidence="5">The sequence shown here is derived from an EMBL/GenBank/DDBJ whole genome shotgun (WGS) entry which is preliminary data.</text>
</comment>
<gene>
    <name evidence="5" type="ORF">I532_23874</name>
</gene>
<feature type="transmembrane region" description="Helical" evidence="3">
    <location>
        <begin position="150"/>
        <end position="172"/>
    </location>
</feature>
<organism evidence="5 6">
    <name type="scientific">Brevibacillus borstelensis AK1</name>
    <dbReference type="NCBI Taxonomy" id="1300222"/>
    <lineage>
        <taxon>Bacteria</taxon>
        <taxon>Bacillati</taxon>
        <taxon>Bacillota</taxon>
        <taxon>Bacilli</taxon>
        <taxon>Bacillales</taxon>
        <taxon>Paenibacillaceae</taxon>
        <taxon>Brevibacillus</taxon>
    </lineage>
</organism>
<comment type="similarity">
    <text evidence="1">Belongs to the zinc-associated anti-sigma factor (ZAS) superfamily. Anti-sigma-W factor family.</text>
</comment>
<dbReference type="InterPro" id="IPR041916">
    <property type="entry name" value="Anti_sigma_zinc_sf"/>
</dbReference>
<keyword evidence="3" id="KW-0472">Membrane</keyword>
<keyword evidence="3" id="KW-1133">Transmembrane helix</keyword>
<feature type="transmembrane region" description="Helical" evidence="3">
    <location>
        <begin position="87"/>
        <end position="108"/>
    </location>
</feature>
<dbReference type="EMBL" id="APBN01000020">
    <property type="protein sequence ID" value="EMT50136.1"/>
    <property type="molecule type" value="Genomic_DNA"/>
</dbReference>
<evidence type="ECO:0000256" key="1">
    <source>
        <dbReference type="ARBA" id="ARBA00024353"/>
    </source>
</evidence>
<dbReference type="STRING" id="1300222.I532_23874"/>
<dbReference type="Pfam" id="PF13490">
    <property type="entry name" value="zf-HC2"/>
    <property type="match status" value="1"/>
</dbReference>
<evidence type="ECO:0000256" key="3">
    <source>
        <dbReference type="SAM" id="Phobius"/>
    </source>
</evidence>
<protein>
    <recommendedName>
        <fullName evidence="2">Anti-sigma-W factor RsiW</fullName>
    </recommendedName>
</protein>
<dbReference type="InterPro" id="IPR027383">
    <property type="entry name" value="Znf_put"/>
</dbReference>
<reference evidence="5 6" key="1">
    <citation type="submission" date="2013-03" db="EMBL/GenBank/DDBJ databases">
        <title>Assembly of a new bacterial strain Brevibacillus borstelensis AK1.</title>
        <authorList>
            <person name="Rajan I."/>
            <person name="PoliReddy D."/>
            <person name="Sugumar T."/>
            <person name="Rathinam K."/>
            <person name="Alqarawi S."/>
            <person name="Khalil A.B."/>
            <person name="Sivakumar N."/>
        </authorList>
    </citation>
    <scope>NUCLEOTIDE SEQUENCE [LARGE SCALE GENOMIC DNA]</scope>
    <source>
        <strain evidence="5 6">AK1</strain>
    </source>
</reference>
<dbReference type="Proteomes" id="UP000012081">
    <property type="component" value="Unassembled WGS sequence"/>
</dbReference>
<dbReference type="PATRIC" id="fig|1300222.3.peg.5013"/>
<proteinExistence type="inferred from homology"/>